<keyword evidence="2" id="KW-1185">Reference proteome</keyword>
<organism evidence="1 2">
    <name type="scientific">Sphingomonas trueperi</name>
    <dbReference type="NCBI Taxonomy" id="53317"/>
    <lineage>
        <taxon>Bacteria</taxon>
        <taxon>Pseudomonadati</taxon>
        <taxon>Pseudomonadota</taxon>
        <taxon>Alphaproteobacteria</taxon>
        <taxon>Sphingomonadales</taxon>
        <taxon>Sphingomonadaceae</taxon>
        <taxon>Sphingomonas</taxon>
    </lineage>
</organism>
<name>A0A7X6BD51_9SPHN</name>
<accession>A0A7X6BD51</accession>
<evidence type="ECO:0000313" key="1">
    <source>
        <dbReference type="EMBL" id="NJB97322.1"/>
    </source>
</evidence>
<dbReference type="AlphaFoldDB" id="A0A7X6BD51"/>
<gene>
    <name evidence="1" type="ORF">GGR89_001634</name>
</gene>
<dbReference type="Proteomes" id="UP000531251">
    <property type="component" value="Unassembled WGS sequence"/>
</dbReference>
<comment type="caution">
    <text evidence="1">The sequence shown here is derived from an EMBL/GenBank/DDBJ whole genome shotgun (WGS) entry which is preliminary data.</text>
</comment>
<proteinExistence type="predicted"/>
<evidence type="ECO:0000313" key="2">
    <source>
        <dbReference type="Proteomes" id="UP000531251"/>
    </source>
</evidence>
<dbReference type="EMBL" id="JAATJB010000004">
    <property type="protein sequence ID" value="NJB97322.1"/>
    <property type="molecule type" value="Genomic_DNA"/>
</dbReference>
<dbReference type="RefSeq" id="WP_125973609.1">
    <property type="nucleotide sequence ID" value="NZ_BAAADY010000013.1"/>
</dbReference>
<sequence length="72" mass="7680">MYDFGIRRALTGYRMAYRPHETNPCPGCGQSHWMVGRTTAECAFCGTALPLHHGAVGGSALHARPADPPLAA</sequence>
<protein>
    <submittedName>
        <fullName evidence="1">Uncharacterized protein</fullName>
    </submittedName>
</protein>
<reference evidence="1 2" key="1">
    <citation type="submission" date="2020-03" db="EMBL/GenBank/DDBJ databases">
        <title>Genomic Encyclopedia of Type Strains, Phase IV (KMG-IV): sequencing the most valuable type-strain genomes for metagenomic binning, comparative biology and taxonomic classification.</title>
        <authorList>
            <person name="Goeker M."/>
        </authorList>
    </citation>
    <scope>NUCLEOTIDE SEQUENCE [LARGE SCALE GENOMIC DNA]</scope>
    <source>
        <strain evidence="1 2">DSM 7225</strain>
    </source>
</reference>